<dbReference type="Pfam" id="PF04082">
    <property type="entry name" value="Fungal_trans"/>
    <property type="match status" value="1"/>
</dbReference>
<keyword evidence="1" id="KW-0805">Transcription regulation</keyword>
<dbReference type="GO" id="GO:0003677">
    <property type="term" value="F:DNA binding"/>
    <property type="evidence" value="ECO:0007669"/>
    <property type="project" value="InterPro"/>
</dbReference>
<sequence length="359" mass="40727">MALLLWQDPAYQHSAMCGSFRSSKHPAQHGQLRRPIGHGEDGSFPLPLHPTTTRNQTINDPALGAQVTTCVIHAPSRRSTLHFDWRSRESIDTAEALVLQSKLYINMGKPRKAWLCLRRAANTALLLGLHRADDRGRSQREESLWAQIWQDERFLSLSLGLPSAISNQHPSMSSSKCSFDEIHGPLRHRLCLLIGEIIERNQVSTPDYSTTVKIDQELEQYKTLMLDDFWSQPPCPDQPLVDIYHGQIAKISYLLCVTMLHIPFTLKAPTDWRYEHGCHSIQNASREAITSYLRLRGVTHAERIICEVLDFQVFCAGMILMFDLLSHPHRSAEQSKDDDITLVETLAESLERTATLMDG</sequence>
<name>A0A9P8Y539_9PEZI</name>
<dbReference type="PANTHER" id="PTHR47840">
    <property type="entry name" value="ZN(II)2CYS6 TRANSCRIPTION FACTOR (EUROFUNG)-RELATED"/>
    <property type="match status" value="1"/>
</dbReference>
<comment type="caution">
    <text evidence="5">The sequence shown here is derived from an EMBL/GenBank/DDBJ whole genome shotgun (WGS) entry which is preliminary data.</text>
</comment>
<evidence type="ECO:0000313" key="5">
    <source>
        <dbReference type="EMBL" id="KAH7029898.1"/>
    </source>
</evidence>
<dbReference type="InterPro" id="IPR007219">
    <property type="entry name" value="XnlR_reg_dom"/>
</dbReference>
<keyword evidence="2" id="KW-0804">Transcription</keyword>
<dbReference type="SMART" id="SM00906">
    <property type="entry name" value="Fungal_trans"/>
    <property type="match status" value="1"/>
</dbReference>
<dbReference type="Proteomes" id="UP000756346">
    <property type="component" value="Unassembled WGS sequence"/>
</dbReference>
<organism evidence="5 6">
    <name type="scientific">Microdochium trichocladiopsis</name>
    <dbReference type="NCBI Taxonomy" id="1682393"/>
    <lineage>
        <taxon>Eukaryota</taxon>
        <taxon>Fungi</taxon>
        <taxon>Dikarya</taxon>
        <taxon>Ascomycota</taxon>
        <taxon>Pezizomycotina</taxon>
        <taxon>Sordariomycetes</taxon>
        <taxon>Xylariomycetidae</taxon>
        <taxon>Xylariales</taxon>
        <taxon>Microdochiaceae</taxon>
        <taxon>Microdochium</taxon>
    </lineage>
</organism>
<proteinExistence type="predicted"/>
<dbReference type="OrthoDB" id="6509908at2759"/>
<keyword evidence="3" id="KW-0539">Nucleus</keyword>
<accession>A0A9P8Y539</accession>
<dbReference type="GeneID" id="70191509"/>
<evidence type="ECO:0000256" key="2">
    <source>
        <dbReference type="ARBA" id="ARBA00023163"/>
    </source>
</evidence>
<evidence type="ECO:0000256" key="3">
    <source>
        <dbReference type="ARBA" id="ARBA00023242"/>
    </source>
</evidence>
<dbReference type="PANTHER" id="PTHR47840:SF1">
    <property type="entry name" value="ZN(II)2CYS6 TRANSCRIPTION FACTOR (EUROFUNG)"/>
    <property type="match status" value="1"/>
</dbReference>
<dbReference type="GO" id="GO:0006351">
    <property type="term" value="P:DNA-templated transcription"/>
    <property type="evidence" value="ECO:0007669"/>
    <property type="project" value="InterPro"/>
</dbReference>
<dbReference type="EMBL" id="JAGTJQ010000006">
    <property type="protein sequence ID" value="KAH7029898.1"/>
    <property type="molecule type" value="Genomic_DNA"/>
</dbReference>
<gene>
    <name evidence="5" type="ORF">B0I36DRAFT_412355</name>
</gene>
<evidence type="ECO:0000313" key="6">
    <source>
        <dbReference type="Proteomes" id="UP000756346"/>
    </source>
</evidence>
<dbReference type="AlphaFoldDB" id="A0A9P8Y539"/>
<dbReference type="CDD" id="cd12148">
    <property type="entry name" value="fungal_TF_MHR"/>
    <property type="match status" value="1"/>
</dbReference>
<evidence type="ECO:0000256" key="1">
    <source>
        <dbReference type="ARBA" id="ARBA00023015"/>
    </source>
</evidence>
<reference evidence="5" key="1">
    <citation type="journal article" date="2021" name="Nat. Commun.">
        <title>Genetic determinants of endophytism in the Arabidopsis root mycobiome.</title>
        <authorList>
            <person name="Mesny F."/>
            <person name="Miyauchi S."/>
            <person name="Thiergart T."/>
            <person name="Pickel B."/>
            <person name="Atanasova L."/>
            <person name="Karlsson M."/>
            <person name="Huettel B."/>
            <person name="Barry K.W."/>
            <person name="Haridas S."/>
            <person name="Chen C."/>
            <person name="Bauer D."/>
            <person name="Andreopoulos W."/>
            <person name="Pangilinan J."/>
            <person name="LaButti K."/>
            <person name="Riley R."/>
            <person name="Lipzen A."/>
            <person name="Clum A."/>
            <person name="Drula E."/>
            <person name="Henrissat B."/>
            <person name="Kohler A."/>
            <person name="Grigoriev I.V."/>
            <person name="Martin F.M."/>
            <person name="Hacquard S."/>
        </authorList>
    </citation>
    <scope>NUCLEOTIDE SEQUENCE</scope>
    <source>
        <strain evidence="5">MPI-CAGE-CH-0230</strain>
    </source>
</reference>
<dbReference type="RefSeq" id="XP_046012186.1">
    <property type="nucleotide sequence ID" value="XM_046161963.1"/>
</dbReference>
<evidence type="ECO:0000259" key="4">
    <source>
        <dbReference type="SMART" id="SM00906"/>
    </source>
</evidence>
<keyword evidence="6" id="KW-1185">Reference proteome</keyword>
<dbReference type="GO" id="GO:0008270">
    <property type="term" value="F:zinc ion binding"/>
    <property type="evidence" value="ECO:0007669"/>
    <property type="project" value="InterPro"/>
</dbReference>
<feature type="domain" description="Xylanolytic transcriptional activator regulatory" evidence="4">
    <location>
        <begin position="113"/>
        <end position="182"/>
    </location>
</feature>
<feature type="non-terminal residue" evidence="5">
    <location>
        <position position="359"/>
    </location>
</feature>
<protein>
    <recommendedName>
        <fullName evidence="4">Xylanolytic transcriptional activator regulatory domain-containing protein</fullName>
    </recommendedName>
</protein>